<evidence type="ECO:0000256" key="2">
    <source>
        <dbReference type="ARBA" id="ARBA00022741"/>
    </source>
</evidence>
<reference evidence="6 7" key="1">
    <citation type="submission" date="2014-02" db="EMBL/GenBank/DDBJ databases">
        <title>Single nucleus genome sequencing reveals high similarity among nuclei of an endomycorrhizal fungus.</title>
        <authorList>
            <person name="Lin K."/>
            <person name="Geurts R."/>
            <person name="Zhang Z."/>
            <person name="Limpens E."/>
            <person name="Saunders D.G."/>
            <person name="Mu D."/>
            <person name="Pang E."/>
            <person name="Cao H."/>
            <person name="Cha H."/>
            <person name="Lin T."/>
            <person name="Zhou Q."/>
            <person name="Shang Y."/>
            <person name="Li Y."/>
            <person name="Ivanov S."/>
            <person name="Sharma T."/>
            <person name="Velzen R.V."/>
            <person name="Ruijter N.D."/>
            <person name="Aanen D.K."/>
            <person name="Win J."/>
            <person name="Kamoun S."/>
            <person name="Bisseling T."/>
            <person name="Huang S."/>
        </authorList>
    </citation>
    <scope>NUCLEOTIDE SEQUENCE [LARGE SCALE GENOMIC DNA]</scope>
    <source>
        <strain evidence="7">DAOM197198w</strain>
    </source>
</reference>
<evidence type="ECO:0000256" key="4">
    <source>
        <dbReference type="ARBA" id="ARBA00022840"/>
    </source>
</evidence>
<dbReference type="InterPro" id="IPR011009">
    <property type="entry name" value="Kinase-like_dom_sf"/>
</dbReference>
<keyword evidence="7" id="KW-1185">Reference proteome</keyword>
<dbReference type="Pfam" id="PF07714">
    <property type="entry name" value="PK_Tyr_Ser-Thr"/>
    <property type="match status" value="1"/>
</dbReference>
<keyword evidence="3" id="KW-0418">Kinase</keyword>
<name>A0A015LA11_RHIIW</name>
<comment type="caution">
    <text evidence="6">The sequence shown here is derived from an EMBL/GenBank/DDBJ whole genome shotgun (WGS) entry which is preliminary data.</text>
</comment>
<dbReference type="OrthoDB" id="2374376at2759"/>
<organism evidence="6 7">
    <name type="scientific">Rhizophagus irregularis (strain DAOM 197198w)</name>
    <name type="common">Glomus intraradices</name>
    <dbReference type="NCBI Taxonomy" id="1432141"/>
    <lineage>
        <taxon>Eukaryota</taxon>
        <taxon>Fungi</taxon>
        <taxon>Fungi incertae sedis</taxon>
        <taxon>Mucoromycota</taxon>
        <taxon>Glomeromycotina</taxon>
        <taxon>Glomeromycetes</taxon>
        <taxon>Glomerales</taxon>
        <taxon>Glomeraceae</taxon>
        <taxon>Rhizophagus</taxon>
    </lineage>
</organism>
<dbReference type="PROSITE" id="PS50011">
    <property type="entry name" value="PROTEIN_KINASE_DOM"/>
    <property type="match status" value="1"/>
</dbReference>
<protein>
    <submittedName>
        <fullName evidence="6">Bck1p</fullName>
    </submittedName>
</protein>
<dbReference type="EMBL" id="JEMT01016861">
    <property type="protein sequence ID" value="EXX69391.1"/>
    <property type="molecule type" value="Genomic_DNA"/>
</dbReference>
<evidence type="ECO:0000256" key="1">
    <source>
        <dbReference type="ARBA" id="ARBA00022679"/>
    </source>
</evidence>
<dbReference type="PANTHER" id="PTHR44329:SF288">
    <property type="entry name" value="MITOGEN-ACTIVATED PROTEIN KINASE KINASE KINASE 20"/>
    <property type="match status" value="1"/>
</dbReference>
<keyword evidence="4" id="KW-0067">ATP-binding</keyword>
<dbReference type="AlphaFoldDB" id="A0A015LA11"/>
<evidence type="ECO:0000313" key="7">
    <source>
        <dbReference type="Proteomes" id="UP000022910"/>
    </source>
</evidence>
<dbReference type="GO" id="GO:0004674">
    <property type="term" value="F:protein serine/threonine kinase activity"/>
    <property type="evidence" value="ECO:0007669"/>
    <property type="project" value="TreeGrafter"/>
</dbReference>
<evidence type="ECO:0000256" key="3">
    <source>
        <dbReference type="ARBA" id="ARBA00022777"/>
    </source>
</evidence>
<gene>
    <name evidence="6" type="ORF">RirG_096550</name>
</gene>
<dbReference type="PRINTS" id="PR00109">
    <property type="entry name" value="TYRKINASE"/>
</dbReference>
<proteinExistence type="predicted"/>
<dbReference type="SUPFAM" id="SSF56112">
    <property type="entry name" value="Protein kinase-like (PK-like)"/>
    <property type="match status" value="1"/>
</dbReference>
<accession>A0A015LA11</accession>
<dbReference type="PANTHER" id="PTHR44329">
    <property type="entry name" value="SERINE/THREONINE-PROTEIN KINASE TNNI3K-RELATED"/>
    <property type="match status" value="1"/>
</dbReference>
<dbReference type="GO" id="GO:0005524">
    <property type="term" value="F:ATP binding"/>
    <property type="evidence" value="ECO:0007669"/>
    <property type="project" value="UniProtKB-KW"/>
</dbReference>
<dbReference type="InterPro" id="IPR001245">
    <property type="entry name" value="Ser-Thr/Tyr_kinase_cat_dom"/>
</dbReference>
<sequence>MSSYLKITSTNSTPKLKSSPLPILFISFNRSQIDCSHCGNKYSLTILYNQKYCKICFLKYIKDIKDIKDTSSDTYLDIRISKNDIQRSTQNIQEIFENDYKISYFKQIVSFHLRYEKQKLEESENCKLCGKLIPQQTYLFRICPYCYQISYEWIQSTFTNKYVPILYLPWWDNCSNCIVCKQSLNFINDCQKWCSNCFYTLYIGCRYCLTTNIIFGIPDQSQCRKCKRKSSITIDITIINSGNIIIEKFFASTREEINQKIASNLNNHIVDKNSNPIEIYNFFFKYKSDYFSLKPLIEWIPYSQITKLEKTAAGGFSIIYKATCLFRKYNSMKYFKTVAIKRYLNTQDMEKYFLNELNSLYRYHKNGRIISCFGVTQDPDTKEYMLVMKYANGGNLHDYLQNNFANITWEMKLNILLEITMGLNVIHTRNFIHRDLHSGNILLDNSSWLICDLGLSQSTNNTSFNNNEIYGVLPYIAPEIFNGVAFSKKSDIYSMGMIVWELTTGCKPFSNCEHDFSLVYKIIDGDRPEITSDTPECISNLMESCWNSDPAKRPTVSEIYKALSFAKERCNVQFNKAEEKRLELIKLKKLGPDFTEKFHSDATYTSRISSNNSLFEYITKEYDYDINTQSQQSTTHITNVQDFPTKNSSRKRHMEELRIETQYDSK</sequence>
<dbReference type="Gene3D" id="1.10.510.10">
    <property type="entry name" value="Transferase(Phosphotransferase) domain 1"/>
    <property type="match status" value="1"/>
</dbReference>
<evidence type="ECO:0000259" key="5">
    <source>
        <dbReference type="PROSITE" id="PS50011"/>
    </source>
</evidence>
<feature type="domain" description="Protein kinase" evidence="5">
    <location>
        <begin position="305"/>
        <end position="566"/>
    </location>
</feature>
<keyword evidence="1" id="KW-0808">Transferase</keyword>
<keyword evidence="2" id="KW-0547">Nucleotide-binding</keyword>
<dbReference type="InterPro" id="IPR000719">
    <property type="entry name" value="Prot_kinase_dom"/>
</dbReference>
<evidence type="ECO:0000313" key="6">
    <source>
        <dbReference type="EMBL" id="EXX69391.1"/>
    </source>
</evidence>
<dbReference type="InterPro" id="IPR051681">
    <property type="entry name" value="Ser/Thr_Kinases-Pseudokinases"/>
</dbReference>
<dbReference type="HOGENOM" id="CLU_000288_7_34_1"/>
<dbReference type="Proteomes" id="UP000022910">
    <property type="component" value="Unassembled WGS sequence"/>
</dbReference>